<evidence type="ECO:0000313" key="8">
    <source>
        <dbReference type="EMBL" id="KAL0482816.1"/>
    </source>
</evidence>
<keyword evidence="9" id="KW-1185">Reference proteome</keyword>
<dbReference type="PANTHER" id="PTHR12560:SF0">
    <property type="entry name" value="LD18904P"/>
    <property type="match status" value="1"/>
</dbReference>
<dbReference type="SMART" id="SM00724">
    <property type="entry name" value="TLC"/>
    <property type="match status" value="1"/>
</dbReference>
<dbReference type="PIRSF" id="PIRSF005225">
    <property type="entry name" value="LAG1_LAC1"/>
    <property type="match status" value="1"/>
</dbReference>
<gene>
    <name evidence="8" type="ORF">AKO1_014202</name>
</gene>
<feature type="domain" description="TLC" evidence="7">
    <location>
        <begin position="1"/>
        <end position="208"/>
    </location>
</feature>
<dbReference type="GO" id="GO:0016020">
    <property type="term" value="C:membrane"/>
    <property type="evidence" value="ECO:0007669"/>
    <property type="project" value="UniProtKB-SubCell"/>
</dbReference>
<evidence type="ECO:0000256" key="2">
    <source>
        <dbReference type="ARBA" id="ARBA00022692"/>
    </source>
</evidence>
<feature type="transmembrane region" description="Helical" evidence="6">
    <location>
        <begin position="24"/>
        <end position="43"/>
    </location>
</feature>
<evidence type="ECO:0000313" key="9">
    <source>
        <dbReference type="Proteomes" id="UP001431209"/>
    </source>
</evidence>
<keyword evidence="2 5" id="KW-0812">Transmembrane</keyword>
<keyword evidence="3 6" id="KW-1133">Transmembrane helix</keyword>
<name>A0AAW2YZ93_9EUKA</name>
<feature type="transmembrane region" description="Helical" evidence="6">
    <location>
        <begin position="178"/>
        <end position="200"/>
    </location>
</feature>
<dbReference type="EMBL" id="JAOPGA020000894">
    <property type="protein sequence ID" value="KAL0482816.1"/>
    <property type="molecule type" value="Genomic_DNA"/>
</dbReference>
<reference evidence="8 9" key="1">
    <citation type="submission" date="2024-03" db="EMBL/GenBank/DDBJ databases">
        <title>The Acrasis kona genome and developmental transcriptomes reveal deep origins of eukaryotic multicellular pathways.</title>
        <authorList>
            <person name="Sheikh S."/>
            <person name="Fu C.-J."/>
            <person name="Brown M.W."/>
            <person name="Baldauf S.L."/>
        </authorList>
    </citation>
    <scope>NUCLEOTIDE SEQUENCE [LARGE SCALE GENOMIC DNA]</scope>
    <source>
        <strain evidence="8 9">ATCC MYA-3509</strain>
    </source>
</reference>
<dbReference type="PANTHER" id="PTHR12560">
    <property type="entry name" value="LONGEVITY ASSURANCE FACTOR 1 LAG1"/>
    <property type="match status" value="1"/>
</dbReference>
<dbReference type="InterPro" id="IPR016439">
    <property type="entry name" value="Lag1/Lac1-like"/>
</dbReference>
<dbReference type="Proteomes" id="UP001431209">
    <property type="component" value="Unassembled WGS sequence"/>
</dbReference>
<dbReference type="Pfam" id="PF03798">
    <property type="entry name" value="TRAM_LAG1_CLN8"/>
    <property type="match status" value="1"/>
</dbReference>
<evidence type="ECO:0000259" key="7">
    <source>
        <dbReference type="PROSITE" id="PS50922"/>
    </source>
</evidence>
<feature type="transmembrane region" description="Helical" evidence="6">
    <location>
        <begin position="55"/>
        <end position="72"/>
    </location>
</feature>
<evidence type="ECO:0000256" key="4">
    <source>
        <dbReference type="ARBA" id="ARBA00023136"/>
    </source>
</evidence>
<accession>A0AAW2YZ93</accession>
<dbReference type="GO" id="GO:0046513">
    <property type="term" value="P:ceramide biosynthetic process"/>
    <property type="evidence" value="ECO:0007669"/>
    <property type="project" value="InterPro"/>
</dbReference>
<keyword evidence="4 5" id="KW-0472">Membrane</keyword>
<evidence type="ECO:0000256" key="1">
    <source>
        <dbReference type="ARBA" id="ARBA00004141"/>
    </source>
</evidence>
<dbReference type="InterPro" id="IPR006634">
    <property type="entry name" value="TLC-dom"/>
</dbReference>
<comment type="caution">
    <text evidence="8">The sequence shown here is derived from an EMBL/GenBank/DDBJ whole genome shotgun (WGS) entry which is preliminary data.</text>
</comment>
<dbReference type="PROSITE" id="PS50922">
    <property type="entry name" value="TLC"/>
    <property type="match status" value="1"/>
</dbReference>
<evidence type="ECO:0000256" key="3">
    <source>
        <dbReference type="ARBA" id="ARBA00022989"/>
    </source>
</evidence>
<proteinExistence type="predicted"/>
<dbReference type="AlphaFoldDB" id="A0AAW2YZ93"/>
<evidence type="ECO:0000256" key="5">
    <source>
        <dbReference type="PROSITE-ProRule" id="PRU00205"/>
    </source>
</evidence>
<comment type="subcellular location">
    <subcellularLocation>
        <location evidence="1">Membrane</location>
        <topology evidence="1">Multi-pass membrane protein</topology>
    </subcellularLocation>
</comment>
<protein>
    <recommendedName>
        <fullName evidence="7">TLC domain-containing protein</fullName>
    </recommendedName>
</protein>
<feature type="transmembrane region" description="Helical" evidence="6">
    <location>
        <begin position="108"/>
        <end position="135"/>
    </location>
</feature>
<evidence type="ECO:0000256" key="6">
    <source>
        <dbReference type="SAM" id="Phobius"/>
    </source>
</evidence>
<dbReference type="GO" id="GO:0050291">
    <property type="term" value="F:sphingosine N-acyltransferase activity"/>
    <property type="evidence" value="ECO:0007669"/>
    <property type="project" value="InterPro"/>
</dbReference>
<organism evidence="8 9">
    <name type="scientific">Acrasis kona</name>
    <dbReference type="NCBI Taxonomy" id="1008807"/>
    <lineage>
        <taxon>Eukaryota</taxon>
        <taxon>Discoba</taxon>
        <taxon>Heterolobosea</taxon>
        <taxon>Tetramitia</taxon>
        <taxon>Eutetramitia</taxon>
        <taxon>Acrasidae</taxon>
        <taxon>Acrasis</taxon>
    </lineage>
</organism>
<sequence>MTYTNYPIEHQLDFNRPELFGLRTYYLVACGFYMQALYGLLFIDERMKDFWEMTIHHIITIILISFSIVSSYHRAGSIIIFLHDVVDVFLYSAKAFHEIGRSNIANTLFGMFAVSFFVLRLILLPMFVLNAYFLLDDPVMITSFPPSKFLFKYVTDAYYPIEISSYGVCAFRWCLSTLWLVLIGLALLVCLHVYWFSIIFKMVMKIVLKNDRWNHDPRLNAPKNNEAKNKVV</sequence>